<comment type="caution">
    <text evidence="15">The sequence shown here is derived from an EMBL/GenBank/DDBJ whole genome shotgun (WGS) entry which is preliminary data.</text>
</comment>
<keyword evidence="3" id="KW-0813">Transport</keyword>
<evidence type="ECO:0000256" key="5">
    <source>
        <dbReference type="ARBA" id="ARBA00022692"/>
    </source>
</evidence>
<feature type="transmembrane region" description="Helical" evidence="14">
    <location>
        <begin position="400"/>
        <end position="421"/>
    </location>
</feature>
<dbReference type="GO" id="GO:0006814">
    <property type="term" value="P:sodium ion transport"/>
    <property type="evidence" value="ECO:0007669"/>
    <property type="project" value="UniProtKB-KW"/>
</dbReference>
<dbReference type="PANTHER" id="PTHR42985">
    <property type="entry name" value="SODIUM-COUPLED MONOCARBOXYLATE TRANSPORTER"/>
    <property type="match status" value="1"/>
</dbReference>
<keyword evidence="7" id="KW-0915">Sodium</keyword>
<organism evidence="15 16">
    <name type="scientific">Hanamia caeni</name>
    <dbReference type="NCBI Taxonomy" id="2294116"/>
    <lineage>
        <taxon>Bacteria</taxon>
        <taxon>Pseudomonadati</taxon>
        <taxon>Bacteroidota</taxon>
        <taxon>Chitinophagia</taxon>
        <taxon>Chitinophagales</taxon>
        <taxon>Chitinophagaceae</taxon>
        <taxon>Hanamia</taxon>
    </lineage>
</organism>
<evidence type="ECO:0000256" key="11">
    <source>
        <dbReference type="ARBA" id="ARBA00023201"/>
    </source>
</evidence>
<evidence type="ECO:0000256" key="12">
    <source>
        <dbReference type="ARBA" id="ARBA00036099"/>
    </source>
</evidence>
<dbReference type="GO" id="GO:0015293">
    <property type="term" value="F:symporter activity"/>
    <property type="evidence" value="ECO:0007669"/>
    <property type="project" value="TreeGrafter"/>
</dbReference>
<dbReference type="PANTHER" id="PTHR42985:SF32">
    <property type="entry name" value="SODIUM IODIDE SYMPORTER"/>
    <property type="match status" value="1"/>
</dbReference>
<keyword evidence="16" id="KW-1185">Reference proteome</keyword>
<keyword evidence="6 14" id="KW-1133">Transmembrane helix</keyword>
<dbReference type="EMBL" id="RJJR01000004">
    <property type="protein sequence ID" value="RNI37893.1"/>
    <property type="molecule type" value="Genomic_DNA"/>
</dbReference>
<dbReference type="OrthoDB" id="9803597at2"/>
<dbReference type="GO" id="GO:0015075">
    <property type="term" value="F:monoatomic ion transmembrane transporter activity"/>
    <property type="evidence" value="ECO:0007669"/>
    <property type="project" value="UniProtKB-ARBA"/>
</dbReference>
<dbReference type="CDD" id="cd11495">
    <property type="entry name" value="SLC5sbd_NIS-like_u3"/>
    <property type="match status" value="1"/>
</dbReference>
<dbReference type="Proteomes" id="UP000267223">
    <property type="component" value="Unassembled WGS sequence"/>
</dbReference>
<evidence type="ECO:0000256" key="9">
    <source>
        <dbReference type="ARBA" id="ARBA00023136"/>
    </source>
</evidence>
<evidence type="ECO:0000256" key="6">
    <source>
        <dbReference type="ARBA" id="ARBA00022989"/>
    </source>
</evidence>
<feature type="transmembrane region" description="Helical" evidence="14">
    <location>
        <begin position="40"/>
        <end position="61"/>
    </location>
</feature>
<evidence type="ECO:0000256" key="14">
    <source>
        <dbReference type="SAM" id="Phobius"/>
    </source>
</evidence>
<keyword evidence="8" id="KW-0406">Ion transport</keyword>
<feature type="transmembrane region" description="Helical" evidence="14">
    <location>
        <begin position="229"/>
        <end position="247"/>
    </location>
</feature>
<evidence type="ECO:0000256" key="4">
    <source>
        <dbReference type="ARBA" id="ARBA00022475"/>
    </source>
</evidence>
<name>A0A3M9NL17_9BACT</name>
<keyword evidence="10" id="KW-0325">Glycoprotein</keyword>
<evidence type="ECO:0000256" key="8">
    <source>
        <dbReference type="ARBA" id="ARBA00023065"/>
    </source>
</evidence>
<feature type="transmembrane region" description="Helical" evidence="14">
    <location>
        <begin position="6"/>
        <end position="24"/>
    </location>
</feature>
<feature type="transmembrane region" description="Helical" evidence="14">
    <location>
        <begin position="428"/>
        <end position="451"/>
    </location>
</feature>
<dbReference type="GO" id="GO:0098660">
    <property type="term" value="P:inorganic ion transmembrane transport"/>
    <property type="evidence" value="ECO:0007669"/>
    <property type="project" value="UniProtKB-ARBA"/>
</dbReference>
<keyword evidence="11" id="KW-0739">Sodium transport</keyword>
<comment type="subcellular location">
    <subcellularLocation>
        <location evidence="1">Cell membrane</location>
        <topology evidence="1">Multi-pass membrane protein</topology>
    </subcellularLocation>
</comment>
<protein>
    <submittedName>
        <fullName evidence="15">Sodium:solute symporter</fullName>
    </submittedName>
</protein>
<feature type="transmembrane region" description="Helical" evidence="14">
    <location>
        <begin position="268"/>
        <end position="293"/>
    </location>
</feature>
<keyword evidence="5 14" id="KW-0812">Transmembrane</keyword>
<keyword evidence="4" id="KW-1003">Cell membrane</keyword>
<evidence type="ECO:0000256" key="1">
    <source>
        <dbReference type="ARBA" id="ARBA00004651"/>
    </source>
</evidence>
<evidence type="ECO:0000313" key="15">
    <source>
        <dbReference type="EMBL" id="RNI37893.1"/>
    </source>
</evidence>
<dbReference type="InterPro" id="IPR001734">
    <property type="entry name" value="Na/solute_symporter"/>
</dbReference>
<evidence type="ECO:0000256" key="7">
    <source>
        <dbReference type="ARBA" id="ARBA00023053"/>
    </source>
</evidence>
<evidence type="ECO:0000256" key="13">
    <source>
        <dbReference type="RuleBase" id="RU362091"/>
    </source>
</evidence>
<dbReference type="NCBIfam" id="TIGR00813">
    <property type="entry name" value="sss"/>
    <property type="match status" value="1"/>
</dbReference>
<evidence type="ECO:0000256" key="3">
    <source>
        <dbReference type="ARBA" id="ARBA00022448"/>
    </source>
</evidence>
<evidence type="ECO:0000256" key="10">
    <source>
        <dbReference type="ARBA" id="ARBA00023180"/>
    </source>
</evidence>
<feature type="transmembrane region" description="Helical" evidence="14">
    <location>
        <begin position="145"/>
        <end position="166"/>
    </location>
</feature>
<reference evidence="15 16" key="1">
    <citation type="submission" date="2018-11" db="EMBL/GenBank/DDBJ databases">
        <title>Draft genome sequence of Ferruginibacter sp. BO-59.</title>
        <authorList>
            <person name="Im W.T."/>
        </authorList>
    </citation>
    <scope>NUCLEOTIDE SEQUENCE [LARGE SCALE GENOMIC DNA]</scope>
    <source>
        <strain evidence="15 16">BO-59</strain>
    </source>
</reference>
<keyword evidence="9 14" id="KW-0472">Membrane</keyword>
<comment type="similarity">
    <text evidence="2 13">Belongs to the sodium:solute symporter (SSF) (TC 2.A.21) family.</text>
</comment>
<dbReference type="InterPro" id="IPR038377">
    <property type="entry name" value="Na/Glc_symporter_sf"/>
</dbReference>
<dbReference type="PROSITE" id="PS00456">
    <property type="entry name" value="NA_SOLUT_SYMP_1"/>
    <property type="match status" value="1"/>
</dbReference>
<dbReference type="GO" id="GO:0005886">
    <property type="term" value="C:plasma membrane"/>
    <property type="evidence" value="ECO:0007669"/>
    <property type="project" value="UniProtKB-SubCell"/>
</dbReference>
<dbReference type="Gene3D" id="1.20.1730.10">
    <property type="entry name" value="Sodium/glucose cotransporter"/>
    <property type="match status" value="1"/>
</dbReference>
<dbReference type="InterPro" id="IPR018212">
    <property type="entry name" value="Na/solute_symporter_CS"/>
</dbReference>
<feature type="transmembrane region" description="Helical" evidence="14">
    <location>
        <begin position="372"/>
        <end position="394"/>
    </location>
</feature>
<accession>A0A3M9NL17</accession>
<evidence type="ECO:0000256" key="2">
    <source>
        <dbReference type="ARBA" id="ARBA00006434"/>
    </source>
</evidence>
<dbReference type="PROSITE" id="PS50283">
    <property type="entry name" value="NA_SOLUT_SYMP_3"/>
    <property type="match status" value="1"/>
</dbReference>
<gene>
    <name evidence="15" type="ORF">EFY79_06545</name>
</gene>
<dbReference type="InterPro" id="IPR051163">
    <property type="entry name" value="Sodium:Solute_Symporter_SSF"/>
</dbReference>
<dbReference type="Pfam" id="PF00474">
    <property type="entry name" value="SSF"/>
    <property type="match status" value="1"/>
</dbReference>
<feature type="transmembrane region" description="Helical" evidence="14">
    <location>
        <begin position="178"/>
        <end position="197"/>
    </location>
</feature>
<feature type="transmembrane region" description="Helical" evidence="14">
    <location>
        <begin position="463"/>
        <end position="484"/>
    </location>
</feature>
<sequence>MRLIDIIVFIVYLVGITIYGSSFFKKNRTSDSYSLGSSNIPAWVISMSIFATFVSSISFLALPGNAYLSNWNAFVFSLSIPVSLTIAVKYFVPLYRKINSPSAYTFLETRFGPWARIYVSSCYLLTQIMRVGTILYLLALTLNAVVGWDIVTIIVVTGLTVTLYSLLGGFEAVVWTDAIQGIILIGGALATLVYIFFAMPEGPGQVFSIAAKNNKFDLGSFGVSLSEPTFWVVLVYGIFINLQNYGIDQNYVQRYMASKTEKEAKKSAFWGGMIYVPVSLVFIFIGTALYSFYHSGAATLPEDLLGKSDRIFPYFIVNQLPAGLTGLLIASVFAAGMSTISTGFNSSATVFLTDYYRRFSTKPVSEKKALRILYLSSLIISILGMGVAVAMINVKSALDAWWQLASIFSGGMLGIFLLAAFSRVTKSAHALAGTIAGILVILWMSLSPLIWGDDTLATRFHSFLTIVFATATIFFIGFFSAVLFQKNKSKIRLTKV</sequence>
<dbReference type="RefSeq" id="WP_123119882.1">
    <property type="nucleotide sequence ID" value="NZ_RJJR01000004.1"/>
</dbReference>
<feature type="transmembrane region" description="Helical" evidence="14">
    <location>
        <begin position="327"/>
        <end position="352"/>
    </location>
</feature>
<evidence type="ECO:0000313" key="16">
    <source>
        <dbReference type="Proteomes" id="UP000267223"/>
    </source>
</evidence>
<feature type="transmembrane region" description="Helical" evidence="14">
    <location>
        <begin position="73"/>
        <end position="92"/>
    </location>
</feature>
<dbReference type="AlphaFoldDB" id="A0A3M9NL17"/>
<proteinExistence type="inferred from homology"/>
<comment type="catalytic activity">
    <reaction evidence="12">
        <text>iodide(out) + 2 Na(+)(out) = iodide(in) + 2 Na(+)(in)</text>
        <dbReference type="Rhea" id="RHEA:71207"/>
        <dbReference type="ChEBI" id="CHEBI:16382"/>
        <dbReference type="ChEBI" id="CHEBI:29101"/>
    </reaction>
</comment>